<dbReference type="InterPro" id="IPR043502">
    <property type="entry name" value="DNA/RNA_pol_sf"/>
</dbReference>
<dbReference type="Gene3D" id="3.60.10.10">
    <property type="entry name" value="Endonuclease/exonuclease/phosphatase"/>
    <property type="match status" value="1"/>
</dbReference>
<dbReference type="InterPro" id="IPR000477">
    <property type="entry name" value="RT_dom"/>
</dbReference>
<keyword evidence="2" id="KW-0496">Mitochondrion</keyword>
<dbReference type="Pfam" id="PF00075">
    <property type="entry name" value="RNase_H"/>
    <property type="match status" value="1"/>
</dbReference>
<dbReference type="PROSITE" id="PS50879">
    <property type="entry name" value="RNASE_H_1"/>
    <property type="match status" value="1"/>
</dbReference>
<dbReference type="CDD" id="cd01650">
    <property type="entry name" value="RT_nLTR_like"/>
    <property type="match status" value="1"/>
</dbReference>
<dbReference type="GO" id="GO:0005739">
    <property type="term" value="C:mitochondrion"/>
    <property type="evidence" value="ECO:0007669"/>
    <property type="project" value="UniProtKB-SubCell"/>
</dbReference>
<keyword evidence="6" id="KW-0548">Nucleotidyltransferase</keyword>
<organism evidence="6 8">
    <name type="scientific">Pochonia chlamydosporia 170</name>
    <dbReference type="NCBI Taxonomy" id="1380566"/>
    <lineage>
        <taxon>Eukaryota</taxon>
        <taxon>Fungi</taxon>
        <taxon>Dikarya</taxon>
        <taxon>Ascomycota</taxon>
        <taxon>Pezizomycotina</taxon>
        <taxon>Sordariomycetes</taxon>
        <taxon>Hypocreomycetidae</taxon>
        <taxon>Hypocreales</taxon>
        <taxon>Clavicipitaceae</taxon>
        <taxon>Pochonia</taxon>
    </lineage>
</organism>
<name>A0A179EY35_METCM</name>
<dbReference type="GO" id="GO:0004523">
    <property type="term" value="F:RNA-DNA hybrid ribonuclease activity"/>
    <property type="evidence" value="ECO:0007669"/>
    <property type="project" value="InterPro"/>
</dbReference>
<keyword evidence="6" id="KW-0808">Transferase</keyword>
<dbReference type="InterPro" id="IPR036691">
    <property type="entry name" value="Endo/exonu/phosph_ase_sf"/>
</dbReference>
<dbReference type="GeneID" id="28853873"/>
<feature type="domain" description="RNase H type-1" evidence="5">
    <location>
        <begin position="879"/>
        <end position="1022"/>
    </location>
</feature>
<evidence type="ECO:0000259" key="5">
    <source>
        <dbReference type="PROSITE" id="PS50879"/>
    </source>
</evidence>
<comment type="subcellular location">
    <subcellularLocation>
        <location evidence="1">Mitochondrion</location>
    </subcellularLocation>
</comment>
<dbReference type="EMBL" id="LSBJ02000021">
    <property type="protein sequence ID" value="OWT42362.1"/>
    <property type="molecule type" value="Genomic_DNA"/>
</dbReference>
<dbReference type="AlphaFoldDB" id="A0A179EY35"/>
<dbReference type="KEGG" id="pchm:VFPPC_11809"/>
<dbReference type="GeneID" id="33936316"/>
<dbReference type="OrthoDB" id="4927418at2759"/>
<evidence type="ECO:0000313" key="7">
    <source>
        <dbReference type="EMBL" id="OWT42362.1"/>
    </source>
</evidence>
<dbReference type="GO" id="GO:0003964">
    <property type="term" value="F:RNA-directed DNA polymerase activity"/>
    <property type="evidence" value="ECO:0007669"/>
    <property type="project" value="UniProtKB-KW"/>
</dbReference>
<reference evidence="6" key="2">
    <citation type="submission" date="2017-04" db="EMBL/GenBank/DDBJ databases">
        <title>Chromosome sequence assembly and comparative analysis of secretomes of two biotypes provide further insight into genetic mechanisms of parasitism and adaptative evolution of Pochonia chlamydosporia.</title>
        <authorList>
            <person name="Lin R."/>
            <person name="Shen B."/>
            <person name="Qin F."/>
            <person name="Cheng X."/>
            <person name="Xie B."/>
        </authorList>
    </citation>
    <scope>NUCLEOTIDE SEQUENCE</scope>
    <source>
        <strain evidence="6">170</strain>
    </source>
</reference>
<dbReference type="InterPro" id="IPR036397">
    <property type="entry name" value="RNaseH_sf"/>
</dbReference>
<feature type="domain" description="Reverse transcriptase" evidence="4">
    <location>
        <begin position="399"/>
        <end position="672"/>
    </location>
</feature>
<dbReference type="SUPFAM" id="SSF56672">
    <property type="entry name" value="DNA/RNA polymerases"/>
    <property type="match status" value="1"/>
</dbReference>
<evidence type="ECO:0000259" key="4">
    <source>
        <dbReference type="PROSITE" id="PS50878"/>
    </source>
</evidence>
<evidence type="ECO:0000256" key="2">
    <source>
        <dbReference type="ARBA" id="ARBA00023128"/>
    </source>
</evidence>
<dbReference type="InterPro" id="IPR002156">
    <property type="entry name" value="RNaseH_domain"/>
</dbReference>
<dbReference type="RefSeq" id="XP_018136172.1">
    <property type="nucleotide sequence ID" value="XM_018289879.1"/>
</dbReference>
<dbReference type="CDD" id="cd09276">
    <property type="entry name" value="Rnase_HI_RT_non_LTR"/>
    <property type="match status" value="1"/>
</dbReference>
<dbReference type="SUPFAM" id="SSF53098">
    <property type="entry name" value="Ribonuclease H-like"/>
    <property type="match status" value="1"/>
</dbReference>
<dbReference type="InterPro" id="IPR012337">
    <property type="entry name" value="RNaseH-like_sf"/>
</dbReference>
<dbReference type="RefSeq" id="XP_022283917.1">
    <property type="nucleotide sequence ID" value="XM_022428784.1"/>
</dbReference>
<dbReference type="PROSITE" id="PS50878">
    <property type="entry name" value="RT_POL"/>
    <property type="match status" value="1"/>
</dbReference>
<dbReference type="PANTHER" id="PTHR33481:SF1">
    <property type="entry name" value="ENDONUCLEASE_EXONUCLEASE_PHOSPHATASE DOMAIN-CONTAINING PROTEIN-RELATED"/>
    <property type="match status" value="1"/>
</dbReference>
<dbReference type="GO" id="GO:0003676">
    <property type="term" value="F:nucleic acid binding"/>
    <property type="evidence" value="ECO:0007669"/>
    <property type="project" value="InterPro"/>
</dbReference>
<reference evidence="6 8" key="1">
    <citation type="journal article" date="2016" name="PLoS Pathog.">
        <title>Biosynthesis of antibiotic leucinostatins in bio-control fungus Purpureocillium lilacinum and their inhibition on phytophthora revealed by genome mining.</title>
        <authorList>
            <person name="Wang G."/>
            <person name="Liu Z."/>
            <person name="Lin R."/>
            <person name="Li E."/>
            <person name="Mao Z."/>
            <person name="Ling J."/>
            <person name="Yang Y."/>
            <person name="Yin W.B."/>
            <person name="Xie B."/>
        </authorList>
    </citation>
    <scope>NUCLEOTIDE SEQUENCE [LARGE SCALE GENOMIC DNA]</scope>
    <source>
        <strain evidence="6">170</strain>
    </source>
</reference>
<dbReference type="Gene3D" id="3.30.420.10">
    <property type="entry name" value="Ribonuclease H-like superfamily/Ribonuclease H"/>
    <property type="match status" value="1"/>
</dbReference>
<dbReference type="STRING" id="1380566.A0A179EY35"/>
<dbReference type="KEGG" id="pchm:VFPPC_18499"/>
<evidence type="ECO:0000256" key="1">
    <source>
        <dbReference type="ARBA" id="ARBA00004173"/>
    </source>
</evidence>
<dbReference type="Pfam" id="PF14529">
    <property type="entry name" value="Exo_endo_phos_2"/>
    <property type="match status" value="1"/>
</dbReference>
<keyword evidence="6" id="KW-0695">RNA-directed DNA polymerase</keyword>
<dbReference type="Pfam" id="PF00078">
    <property type="entry name" value="RVT_1"/>
    <property type="match status" value="1"/>
</dbReference>
<accession>A0A179EY35</accession>
<dbReference type="EMBL" id="LSBJ02000021">
    <property type="protein sequence ID" value="OAQ57920.1"/>
    <property type="molecule type" value="Genomic_DNA"/>
</dbReference>
<feature type="region of interest" description="Disordered" evidence="3">
    <location>
        <begin position="803"/>
        <end position="826"/>
    </location>
</feature>
<evidence type="ECO:0000313" key="6">
    <source>
        <dbReference type="EMBL" id="OAQ57920.1"/>
    </source>
</evidence>
<gene>
    <name evidence="6" type="ORF">VFPPC_11809</name>
    <name evidence="7" type="ORF">VFPPC_18499</name>
</gene>
<comment type="caution">
    <text evidence="6">The sequence shown here is derived from an EMBL/GenBank/DDBJ whole genome shotgun (WGS) entry which is preliminary data.</text>
</comment>
<keyword evidence="8" id="KW-1185">Reference proteome</keyword>
<sequence>MLPRGDIISLSIRNPCSGRSINISNVYNEVGTNTLSTLAETLDKVEPLTNTVVLGDFNLHHPLWSTTHRRLGQGPSAQQLITIIEDLHLELLTAPGAPTHRWKDGISTIDLTFATEDLTPLVTHCKIDRGLDCDSDHLPIAITVEWEWRAATPMKRRLWSRTNTMILRQAVQERLPQQCVGMELTSEGEIDTHVSSIVRALNAGIDSSTPWSNPSPRSIAGFDRKCKDLCTEVQQLRRKWQRTRSDDDYEAYRQARNKKGRHMQKFLRNTHRQRIEEASLSKNGLWKLVKWAKNRHETLPACTPALVKPDGKLVYRPEEKAELLRQSFFPPPRQANLSDINGYQYPPPIECPDVTLSEIEKAVRRTAPNKAPGTDGIINGVLHHTLDVLLPSLHKLFNACLQLGYCPQHFKEAVTVVLRKPAKDDYAQPKSYRPIALLNTLGKVLEAIIASRLAYLADVYQLLPRRHTGGRKLASTEHAMHVLLQRIYKAWSEGKVATLLLLDVSGAYDNVSRERLLHNLRKRRVDNKMVTWVASFLSDRTTTLKLQEYTAASVPIETGIPQGSPISPILYLFYNADLIEECKTPETESVGYIDDVSILAVGPSASRNCKTLKAIHRKAQDWARKHGSQFAPAKYELVHFTRDPKANCTHALRLPHTTIKASPFCKYLGIQLDTRLRWEYHRERMETGATKRLSALSALASSTWGTRLVNLRQVYRAMIIPQMLYGCSAWHVPRRGRIRRGADMIAAIRRIQRRAAQVITGAFRTTAGAAVDAEAYLLPVQQQLEQTVLETIMRIRTSPLYDDMAKSPGTMNSTRRTRQDRDEHSPLDQLSSILEHKYGVQLDKLEKRQPHVVPPWWIPPLVHIDESANEAIKEHDATDSGTICVYTDGSGINGHVGAAAIAPELRVRGVTTKRTEYMGASSKSTVYAAELRGLVLALQMALDINMVTNSPGKCAIFTDNQAAIQAMRNPQNPSGQYILVEAVQALDKLRNLGWEVQFRWIPAHVGVPGNEAADQAAKEAAGHDPKQRIARELPPEPGWLRTLTATTKSNIRKTMREEWKQSWETAKHGRDLFRLGVRPGKDTLTTHTDKHRAISSVITQMRTGKIGLLAYLHGINKADTDKCPCGYGTQTVRHILLECRDWIEERHKMWAGKRPCEDIKRILCSSSKSVQAAKMILRTGLLGQFRAVPSTELQYTQSA</sequence>
<dbReference type="InterPro" id="IPR005135">
    <property type="entry name" value="Endo/exonuclease/phosphatase"/>
</dbReference>
<dbReference type="SUPFAM" id="SSF56219">
    <property type="entry name" value="DNase I-like"/>
    <property type="match status" value="1"/>
</dbReference>
<feature type="compositionally biased region" description="Basic and acidic residues" evidence="3">
    <location>
        <begin position="817"/>
        <end position="826"/>
    </location>
</feature>
<dbReference type="PANTHER" id="PTHR33481">
    <property type="entry name" value="REVERSE TRANSCRIPTASE"/>
    <property type="match status" value="1"/>
</dbReference>
<evidence type="ECO:0000256" key="3">
    <source>
        <dbReference type="SAM" id="MobiDB-lite"/>
    </source>
</evidence>
<dbReference type="Proteomes" id="UP000078397">
    <property type="component" value="Unassembled WGS sequence"/>
</dbReference>
<proteinExistence type="predicted"/>
<evidence type="ECO:0000313" key="8">
    <source>
        <dbReference type="Proteomes" id="UP000078397"/>
    </source>
</evidence>
<protein>
    <submittedName>
        <fullName evidence="6">Reverse transcriptase</fullName>
    </submittedName>
</protein>